<dbReference type="SUPFAM" id="SSF51735">
    <property type="entry name" value="NAD(P)-binding Rossmann-fold domains"/>
    <property type="match status" value="1"/>
</dbReference>
<dbReference type="InterPro" id="IPR002225">
    <property type="entry name" value="3Beta_OHSteriod_DH/Estase"/>
</dbReference>
<accession>A0A5M8PF58</accession>
<keyword evidence="1" id="KW-0472">Membrane</keyword>
<gene>
    <name evidence="3" type="ORF">FRX48_08302</name>
</gene>
<dbReference type="AlphaFoldDB" id="A0A5M8PF58"/>
<dbReference type="GO" id="GO:0006694">
    <property type="term" value="P:steroid biosynthetic process"/>
    <property type="evidence" value="ECO:0007669"/>
    <property type="project" value="InterPro"/>
</dbReference>
<dbReference type="Pfam" id="PF01073">
    <property type="entry name" value="3Beta_HSD"/>
    <property type="match status" value="1"/>
</dbReference>
<comment type="caution">
    <text evidence="3">The sequence shown here is derived from an EMBL/GenBank/DDBJ whole genome shotgun (WGS) entry which is preliminary data.</text>
</comment>
<proteinExistence type="predicted"/>
<evidence type="ECO:0000259" key="2">
    <source>
        <dbReference type="Pfam" id="PF01073"/>
    </source>
</evidence>
<name>A0A5M8PF58_9LECA</name>
<dbReference type="Gene3D" id="3.40.50.720">
    <property type="entry name" value="NAD(P)-binding Rossmann-like Domain"/>
    <property type="match status" value="1"/>
</dbReference>
<dbReference type="OrthoDB" id="10058185at2759"/>
<keyword evidence="1" id="KW-1133">Transmembrane helix</keyword>
<dbReference type="GO" id="GO:0016616">
    <property type="term" value="F:oxidoreductase activity, acting on the CH-OH group of donors, NAD or NADP as acceptor"/>
    <property type="evidence" value="ECO:0007669"/>
    <property type="project" value="InterPro"/>
</dbReference>
<feature type="domain" description="3-beta hydroxysteroid dehydrogenase/isomerase" evidence="2">
    <location>
        <begin position="21"/>
        <end position="143"/>
    </location>
</feature>
<dbReference type="Proteomes" id="UP000324767">
    <property type="component" value="Unassembled WGS sequence"/>
</dbReference>
<dbReference type="EMBL" id="VXIT01000015">
    <property type="protein sequence ID" value="KAA6407951.1"/>
    <property type="molecule type" value="Genomic_DNA"/>
</dbReference>
<organism evidence="3 4">
    <name type="scientific">Lasallia pustulata</name>
    <dbReference type="NCBI Taxonomy" id="136370"/>
    <lineage>
        <taxon>Eukaryota</taxon>
        <taxon>Fungi</taxon>
        <taxon>Dikarya</taxon>
        <taxon>Ascomycota</taxon>
        <taxon>Pezizomycotina</taxon>
        <taxon>Lecanoromycetes</taxon>
        <taxon>OSLEUM clade</taxon>
        <taxon>Umbilicariomycetidae</taxon>
        <taxon>Umbilicariales</taxon>
        <taxon>Umbilicariaceae</taxon>
        <taxon>Lasallia</taxon>
    </lineage>
</organism>
<dbReference type="InterPro" id="IPR036291">
    <property type="entry name" value="NAD(P)-bd_dom_sf"/>
</dbReference>
<keyword evidence="1" id="KW-0812">Transmembrane</keyword>
<reference evidence="3 4" key="1">
    <citation type="submission" date="2019-09" db="EMBL/GenBank/DDBJ databases">
        <title>The hologenome of the rock-dwelling lichen Lasallia pustulata.</title>
        <authorList>
            <person name="Greshake Tzovaras B."/>
            <person name="Segers F."/>
            <person name="Bicker A."/>
            <person name="Dal Grande F."/>
            <person name="Otte J."/>
            <person name="Hankeln T."/>
            <person name="Schmitt I."/>
            <person name="Ebersberger I."/>
        </authorList>
    </citation>
    <scope>NUCLEOTIDE SEQUENCE [LARGE SCALE GENOMIC DNA]</scope>
    <source>
        <strain evidence="3">A1-1</strain>
    </source>
</reference>
<protein>
    <recommendedName>
        <fullName evidence="2">3-beta hydroxysteroid dehydrogenase/isomerase domain-containing protein</fullName>
    </recommendedName>
</protein>
<evidence type="ECO:0000313" key="3">
    <source>
        <dbReference type="EMBL" id="KAA6407951.1"/>
    </source>
</evidence>
<evidence type="ECO:0000256" key="1">
    <source>
        <dbReference type="SAM" id="Phobius"/>
    </source>
</evidence>
<feature type="transmembrane region" description="Helical" evidence="1">
    <location>
        <begin position="153"/>
        <end position="175"/>
    </location>
</feature>
<sequence>MPVPNFFLITEAAPLLNRCSKSSEYAITKALADTMVLSANCQELRTLCLRPPAIYGERDSQLIPGVLAILRDKKTNIQLGDNSNLYDSIYVGNAASAHVTAAKALLRNDASNLKVEGEAFFITDDASQPFWDFQRKVWAAAGDKTSLAKVYIIPAWAGMAVAAMVEYLFWAFTLGQKLPPKTLRRDVLRYAVTNRTFSIE</sequence>
<evidence type="ECO:0000313" key="4">
    <source>
        <dbReference type="Proteomes" id="UP000324767"/>
    </source>
</evidence>